<sequence>MSRPRIAPGDRRQVGLAAWVFSRAAGRVAGTRPPHLFLTLARNRRLFLGWLHFAGRLMPGGKLPRRETELVILRVAHVRACAYEFTHHVRLGRRAGVTEADVERVTQGPEASGWSARERTLLTCADALLADGDLDDAAWASLRSHLSEPLALEYLLLVGHYSMLATTITTLRLQPDRPRPRRRTAPPATAERSRTNRRPTD</sequence>
<evidence type="ECO:0000313" key="4">
    <source>
        <dbReference type="Proteomes" id="UP000694501"/>
    </source>
</evidence>
<gene>
    <name evidence="3" type="ORF">JGS22_021560</name>
</gene>
<dbReference type="Gene3D" id="1.20.1290.10">
    <property type="entry name" value="AhpD-like"/>
    <property type="match status" value="1"/>
</dbReference>
<keyword evidence="4" id="KW-1185">Reference proteome</keyword>
<evidence type="ECO:0000259" key="2">
    <source>
        <dbReference type="Pfam" id="PF02627"/>
    </source>
</evidence>
<comment type="caution">
    <text evidence="3">The sequence shown here is derived from an EMBL/GenBank/DDBJ whole genome shotgun (WGS) entry which is preliminary data.</text>
</comment>
<dbReference type="SUPFAM" id="SSF69118">
    <property type="entry name" value="AhpD-like"/>
    <property type="match status" value="1"/>
</dbReference>
<dbReference type="Pfam" id="PF02627">
    <property type="entry name" value="CMD"/>
    <property type="match status" value="1"/>
</dbReference>
<dbReference type="PANTHER" id="PTHR34846">
    <property type="entry name" value="4-CARBOXYMUCONOLACTONE DECARBOXYLASE FAMILY PROTEIN (AFU_ORTHOLOGUE AFUA_6G11590)"/>
    <property type="match status" value="1"/>
</dbReference>
<dbReference type="AlphaFoldDB" id="A0A949JIM3"/>
<name>A0A949JIM3_9ACTN</name>
<feature type="compositionally biased region" description="Basic and acidic residues" evidence="1">
    <location>
        <begin position="191"/>
        <end position="201"/>
    </location>
</feature>
<accession>A0A949JIM3</accession>
<feature type="region of interest" description="Disordered" evidence="1">
    <location>
        <begin position="172"/>
        <end position="201"/>
    </location>
</feature>
<organism evidence="3 4">
    <name type="scientific">Streptomyces tardus</name>
    <dbReference type="NCBI Taxonomy" id="2780544"/>
    <lineage>
        <taxon>Bacteria</taxon>
        <taxon>Bacillati</taxon>
        <taxon>Actinomycetota</taxon>
        <taxon>Actinomycetes</taxon>
        <taxon>Kitasatosporales</taxon>
        <taxon>Streptomycetaceae</taxon>
        <taxon>Streptomyces</taxon>
    </lineage>
</organism>
<reference evidence="3" key="1">
    <citation type="submission" date="2021-06" db="EMBL/GenBank/DDBJ databases">
        <title>Sequencing of actinobacteria type strains.</title>
        <authorList>
            <person name="Nguyen G.-S."/>
            <person name="Wentzel A."/>
        </authorList>
    </citation>
    <scope>NUCLEOTIDE SEQUENCE</scope>
    <source>
        <strain evidence="3">P38-E01</strain>
    </source>
</reference>
<dbReference type="RefSeq" id="WP_211039645.1">
    <property type="nucleotide sequence ID" value="NZ_JAELVF020000002.1"/>
</dbReference>
<proteinExistence type="predicted"/>
<dbReference type="PANTHER" id="PTHR34846:SF5">
    <property type="entry name" value="CARBOXYMUCONOLACTONE DECARBOXYLASE-LIKE DOMAIN-CONTAINING PROTEIN"/>
    <property type="match status" value="1"/>
</dbReference>
<evidence type="ECO:0000256" key="1">
    <source>
        <dbReference type="SAM" id="MobiDB-lite"/>
    </source>
</evidence>
<feature type="domain" description="Carboxymuconolactone decarboxylase-like" evidence="2">
    <location>
        <begin position="48"/>
        <end position="126"/>
    </location>
</feature>
<protein>
    <submittedName>
        <fullName evidence="3">Carboxymuconolactone decarboxylase family protein</fullName>
    </submittedName>
</protein>
<dbReference type="InterPro" id="IPR003779">
    <property type="entry name" value="CMD-like"/>
</dbReference>
<evidence type="ECO:0000313" key="3">
    <source>
        <dbReference type="EMBL" id="MBU7600147.1"/>
    </source>
</evidence>
<dbReference type="GO" id="GO:0051920">
    <property type="term" value="F:peroxiredoxin activity"/>
    <property type="evidence" value="ECO:0007669"/>
    <property type="project" value="InterPro"/>
</dbReference>
<dbReference type="EMBL" id="JAELVF020000002">
    <property type="protein sequence ID" value="MBU7600147.1"/>
    <property type="molecule type" value="Genomic_DNA"/>
</dbReference>
<dbReference type="Proteomes" id="UP000694501">
    <property type="component" value="Unassembled WGS sequence"/>
</dbReference>
<dbReference type="InterPro" id="IPR029032">
    <property type="entry name" value="AhpD-like"/>
</dbReference>